<name>A0ACC1C8V2_9ROSI</name>
<evidence type="ECO:0000313" key="2">
    <source>
        <dbReference type="Proteomes" id="UP001164250"/>
    </source>
</evidence>
<keyword evidence="2" id="KW-1185">Reference proteome</keyword>
<sequence>MMIRLLRKRKEEEKKPNRVSLLKLFTFADFYDCVLMVLGSIGAIIHGVSVPVFFIYFGKLINIIGLAYLAPKAASHKVAKYSLDFVYLSVAIMFSSWLEVACWMYTGERQAAKMRMAYLRSMLSQDISLFDTEASTGEVISAITSDIIIVQDALSEKVIGNVRTVQAFAGEDRAVKLYKEALSNTYKYGRKAGLAKGLGLGSMHCVLFLSWSLLVWFVSVVVHKRIANGGESFTTMLNVVISGLSLGQAAPDIVAFVRATAAAYPIFKMIERDTVSKASSKTGRKQDKLYGHIQFKDVSFSYPSRPDVVIFNKFNLDIPAGKIVALVGGSGSGKSTVISLIERFYEPLSGEILLDGHNIRDLDLRWLRQQIGLVNQEPALFATTIRENILYGKDDATLEDITRAAKLSEAITFINNLPDRFETQVGERGIQLSGGQKQRIAISRAIVKNPSILLLDEATSALDAESEKSVQEALDRVMVGRTTVVVAHRLSTVRNADVIAVVNGGKIVETGSHEELISDPNSAYAALVQLQSSEALQSHPSQGPSMSRPLSIKYSRELSRTTTSFGASFRSEKESVLAGVEGMDTVKSQHVSAKRLYSMVRPDWMYGVVGTIGALIAGAQMPLFALGVSQALVSYYMDWDTTCREVKKITILFICGAVVTVIVHAIEHLCFGIMGERLTLRVREMMFSAILRNEIGWFDDINNSSSILASRLESEASLLRTIVVDRSSILLQNVGLVVASFIIAFILNWRLTLVVIATYPLIISGHISEKIFMQGYGGNLSKAYLKANMLAGEAVSNIRTVAAFCSEEKVLDLYARELVEPSRRSFTRGQIAGLFYGISQFFIFSAYGLALWYGSVLMGKELASFKSVMKSFMVLIVTALAMGETLALVPDLLKGNQMVASVFEVMDRKTQVVGDKGEELTNVEGTIELRGVHFSYPARPDVVIFKDFDLNVHAGKSMALVGQSGSGKSTVISLILRFYDPTAGKVMIDGIDIRKLNLKSLRKHIALVQQEPALFATSIYENILYGKEGATEAEVIEAAKLANAHTFISALPEGYSTKVGERGVQLSGGQKQRVAIARAVLKNPEILLLDEATSALDLESERVVQQALERLMQNRTTVIVAHRLSTIKNADQISVLQNGKIIEKGTHSSLIENKDGAYFKLINLQQQQQGQNH</sequence>
<protein>
    <submittedName>
        <fullName evidence="1">Uncharacterized protein</fullName>
    </submittedName>
</protein>
<evidence type="ECO:0000313" key="1">
    <source>
        <dbReference type="EMBL" id="KAJ0112255.1"/>
    </source>
</evidence>
<reference evidence="2" key="1">
    <citation type="journal article" date="2023" name="G3 (Bethesda)">
        <title>Genome assembly and association tests identify interacting loci associated with vigor, precocity, and sex in interspecific pistachio rootstocks.</title>
        <authorList>
            <person name="Palmer W."/>
            <person name="Jacygrad E."/>
            <person name="Sagayaradj S."/>
            <person name="Cavanaugh K."/>
            <person name="Han R."/>
            <person name="Bertier L."/>
            <person name="Beede B."/>
            <person name="Kafkas S."/>
            <person name="Golino D."/>
            <person name="Preece J."/>
            <person name="Michelmore R."/>
        </authorList>
    </citation>
    <scope>NUCLEOTIDE SEQUENCE [LARGE SCALE GENOMIC DNA]</scope>
</reference>
<dbReference type="EMBL" id="CM047897">
    <property type="protein sequence ID" value="KAJ0112255.1"/>
    <property type="molecule type" value="Genomic_DNA"/>
</dbReference>
<organism evidence="1 2">
    <name type="scientific">Pistacia atlantica</name>
    <dbReference type="NCBI Taxonomy" id="434234"/>
    <lineage>
        <taxon>Eukaryota</taxon>
        <taxon>Viridiplantae</taxon>
        <taxon>Streptophyta</taxon>
        <taxon>Embryophyta</taxon>
        <taxon>Tracheophyta</taxon>
        <taxon>Spermatophyta</taxon>
        <taxon>Magnoliopsida</taxon>
        <taxon>eudicotyledons</taxon>
        <taxon>Gunneridae</taxon>
        <taxon>Pentapetalae</taxon>
        <taxon>rosids</taxon>
        <taxon>malvids</taxon>
        <taxon>Sapindales</taxon>
        <taxon>Anacardiaceae</taxon>
        <taxon>Pistacia</taxon>
    </lineage>
</organism>
<gene>
    <name evidence="1" type="ORF">Patl1_03550</name>
</gene>
<comment type="caution">
    <text evidence="1">The sequence shown here is derived from an EMBL/GenBank/DDBJ whole genome shotgun (WGS) entry which is preliminary data.</text>
</comment>
<proteinExistence type="predicted"/>
<accession>A0ACC1C8V2</accession>
<dbReference type="Proteomes" id="UP001164250">
    <property type="component" value="Chromosome 1"/>
</dbReference>